<reference evidence="2" key="1">
    <citation type="journal article" date="2015" name="Proc. Natl. Acad. Sci. U.S.A.">
        <title>Networks of energetic and metabolic interactions define dynamics in microbial communities.</title>
        <authorList>
            <person name="Embree M."/>
            <person name="Liu J.K."/>
            <person name="Al-Bassam M.M."/>
            <person name="Zengler K."/>
        </authorList>
    </citation>
    <scope>NUCLEOTIDE SEQUENCE</scope>
</reference>
<dbReference type="EMBL" id="LNQE01001542">
    <property type="protein sequence ID" value="KUG15643.1"/>
    <property type="molecule type" value="Genomic_DNA"/>
</dbReference>
<dbReference type="InterPro" id="IPR013229">
    <property type="entry name" value="PEGA"/>
</dbReference>
<dbReference type="PANTHER" id="PTHR36194">
    <property type="entry name" value="S-LAYER-LIKE PROTEIN"/>
    <property type="match status" value="1"/>
</dbReference>
<dbReference type="PROSITE" id="PS51257">
    <property type="entry name" value="PROKAR_LIPOPROTEIN"/>
    <property type="match status" value="1"/>
</dbReference>
<dbReference type="PANTHER" id="PTHR36194:SF1">
    <property type="entry name" value="S-LAYER-LIKE PROTEIN"/>
    <property type="match status" value="1"/>
</dbReference>
<sequence length="398" mass="41349">MFTRRNILLILIVLGIASCCMPVGAVLQQFTHRGMVTAVDPVQGTMTLYATHRWGCSFQDGTMTCGWIDIPPVRVTGTVPDPAVFSVIRRGSTVEASSLGIPGGTWIGLGLLTPLYPGGALVATDLFGDPGSLPTPLAADYAVITATQPDCTACTGSVCPAVAAEVSVSHAGVVVHSAVLLPGAESRYSDPADHSGISVTFVGGQASSRLCPDTPPTMSGPQPVSLFLIHVDSPASVPAGPLRPGERPGFLVVTSFPLGGTVYLDGDTAGTTFCSIPDLAPDTYEIRIEKDGFQAWTGDVTVNPGKYSRVNARLQPLYGSLRISTFPPGAEISIDGVYEGDSPLVIDDLNPGVHAISASLPGYQTREATATVRAGQTSAVTLRLSHGSPGDMLYSSPR</sequence>
<proteinExistence type="predicted"/>
<protein>
    <recommendedName>
        <fullName evidence="1">PEGA domain-containing protein</fullName>
    </recommendedName>
</protein>
<dbReference type="Pfam" id="PF08308">
    <property type="entry name" value="PEGA"/>
    <property type="match status" value="2"/>
</dbReference>
<feature type="domain" description="PEGA" evidence="1">
    <location>
        <begin position="319"/>
        <end position="385"/>
    </location>
</feature>
<accession>A0A0W8F429</accession>
<name>A0A0W8F429_9ZZZZ</name>
<gene>
    <name evidence="2" type="ORF">ASZ90_014688</name>
</gene>
<feature type="domain" description="PEGA" evidence="1">
    <location>
        <begin position="251"/>
        <end position="316"/>
    </location>
</feature>
<comment type="caution">
    <text evidence="2">The sequence shown here is derived from an EMBL/GenBank/DDBJ whole genome shotgun (WGS) entry which is preliminary data.</text>
</comment>
<evidence type="ECO:0000259" key="1">
    <source>
        <dbReference type="Pfam" id="PF08308"/>
    </source>
</evidence>
<dbReference type="AlphaFoldDB" id="A0A0W8F429"/>
<evidence type="ECO:0000313" key="2">
    <source>
        <dbReference type="EMBL" id="KUG15643.1"/>
    </source>
</evidence>
<organism evidence="2">
    <name type="scientific">hydrocarbon metagenome</name>
    <dbReference type="NCBI Taxonomy" id="938273"/>
    <lineage>
        <taxon>unclassified sequences</taxon>
        <taxon>metagenomes</taxon>
        <taxon>ecological metagenomes</taxon>
    </lineage>
</organism>